<dbReference type="InterPro" id="IPR050162">
    <property type="entry name" value="MsrA_MetSO_reductase"/>
</dbReference>
<dbReference type="PANTHER" id="PTHR42799:SF2">
    <property type="entry name" value="MITOCHONDRIAL PEPTIDE METHIONINE SULFOXIDE REDUCTASE"/>
    <property type="match status" value="1"/>
</dbReference>
<evidence type="ECO:0000313" key="10">
    <source>
        <dbReference type="Proteomes" id="UP001341281"/>
    </source>
</evidence>
<evidence type="ECO:0000256" key="7">
    <source>
        <dbReference type="ARBA" id="ARBA00048782"/>
    </source>
</evidence>
<protein>
    <recommendedName>
        <fullName evidence="2">peptide-methionine (S)-S-oxide reductase</fullName>
        <ecNumber evidence="2">1.8.4.11</ecNumber>
    </recommendedName>
    <alternativeName>
        <fullName evidence="5">Peptide-methionine (S)-S-oxide reductase</fullName>
    </alternativeName>
    <alternativeName>
        <fullName evidence="4">Protein-methionine-S-oxide reductase</fullName>
    </alternativeName>
</protein>
<evidence type="ECO:0000256" key="1">
    <source>
        <dbReference type="ARBA" id="ARBA00005591"/>
    </source>
</evidence>
<dbReference type="EMBL" id="CP144746">
    <property type="protein sequence ID" value="WVZ57657.1"/>
    <property type="molecule type" value="Genomic_DNA"/>
</dbReference>
<evidence type="ECO:0000256" key="6">
    <source>
        <dbReference type="ARBA" id="ARBA00047806"/>
    </source>
</evidence>
<keyword evidence="10" id="KW-1185">Reference proteome</keyword>
<name>A0AAQ3WCG7_PASNO</name>
<accession>A0AAQ3WCG7</accession>
<comment type="catalytic activity">
    <reaction evidence="6">
        <text>L-methionyl-[protein] + [thioredoxin]-disulfide + H2O = L-methionyl-(S)-S-oxide-[protein] + [thioredoxin]-dithiol</text>
        <dbReference type="Rhea" id="RHEA:14217"/>
        <dbReference type="Rhea" id="RHEA-COMP:10698"/>
        <dbReference type="Rhea" id="RHEA-COMP:10700"/>
        <dbReference type="Rhea" id="RHEA-COMP:12313"/>
        <dbReference type="Rhea" id="RHEA-COMP:12315"/>
        <dbReference type="ChEBI" id="CHEBI:15377"/>
        <dbReference type="ChEBI" id="CHEBI:16044"/>
        <dbReference type="ChEBI" id="CHEBI:29950"/>
        <dbReference type="ChEBI" id="CHEBI:44120"/>
        <dbReference type="ChEBI" id="CHEBI:50058"/>
        <dbReference type="EC" id="1.8.4.11"/>
    </reaction>
</comment>
<dbReference type="Proteomes" id="UP001341281">
    <property type="component" value="Chromosome 02"/>
</dbReference>
<comment type="catalytic activity">
    <reaction evidence="7">
        <text>[thioredoxin]-disulfide + L-methionine + H2O = L-methionine (S)-S-oxide + [thioredoxin]-dithiol</text>
        <dbReference type="Rhea" id="RHEA:19993"/>
        <dbReference type="Rhea" id="RHEA-COMP:10698"/>
        <dbReference type="Rhea" id="RHEA-COMP:10700"/>
        <dbReference type="ChEBI" id="CHEBI:15377"/>
        <dbReference type="ChEBI" id="CHEBI:29950"/>
        <dbReference type="ChEBI" id="CHEBI:50058"/>
        <dbReference type="ChEBI" id="CHEBI:57844"/>
        <dbReference type="ChEBI" id="CHEBI:58772"/>
        <dbReference type="EC" id="1.8.4.11"/>
    </reaction>
</comment>
<dbReference type="GO" id="GO:0005737">
    <property type="term" value="C:cytoplasm"/>
    <property type="evidence" value="ECO:0007669"/>
    <property type="project" value="TreeGrafter"/>
</dbReference>
<organism evidence="9 10">
    <name type="scientific">Paspalum notatum var. saurae</name>
    <dbReference type="NCBI Taxonomy" id="547442"/>
    <lineage>
        <taxon>Eukaryota</taxon>
        <taxon>Viridiplantae</taxon>
        <taxon>Streptophyta</taxon>
        <taxon>Embryophyta</taxon>
        <taxon>Tracheophyta</taxon>
        <taxon>Spermatophyta</taxon>
        <taxon>Magnoliopsida</taxon>
        <taxon>Liliopsida</taxon>
        <taxon>Poales</taxon>
        <taxon>Poaceae</taxon>
        <taxon>PACMAD clade</taxon>
        <taxon>Panicoideae</taxon>
        <taxon>Andropogonodae</taxon>
        <taxon>Paspaleae</taxon>
        <taxon>Paspalinae</taxon>
        <taxon>Paspalum</taxon>
    </lineage>
</organism>
<dbReference type="GO" id="GO:0008113">
    <property type="term" value="F:peptide-methionine (S)-S-oxide reductase activity"/>
    <property type="evidence" value="ECO:0007669"/>
    <property type="project" value="UniProtKB-EC"/>
</dbReference>
<dbReference type="Pfam" id="PF01625">
    <property type="entry name" value="PMSR"/>
    <property type="match status" value="2"/>
</dbReference>
<reference evidence="9 10" key="1">
    <citation type="submission" date="2024-02" db="EMBL/GenBank/DDBJ databases">
        <title>High-quality chromosome-scale genome assembly of Pensacola bahiagrass (Paspalum notatum Flugge var. saurae).</title>
        <authorList>
            <person name="Vega J.M."/>
            <person name="Podio M."/>
            <person name="Orjuela J."/>
            <person name="Siena L.A."/>
            <person name="Pessino S.C."/>
            <person name="Combes M.C."/>
            <person name="Mariac C."/>
            <person name="Albertini E."/>
            <person name="Pupilli F."/>
            <person name="Ortiz J.P.A."/>
            <person name="Leblanc O."/>
        </authorList>
    </citation>
    <scope>NUCLEOTIDE SEQUENCE [LARGE SCALE GENOMIC DNA]</scope>
    <source>
        <strain evidence="9">R1</strain>
        <tissue evidence="9">Leaf</tissue>
    </source>
</reference>
<dbReference type="SUPFAM" id="SSF55068">
    <property type="entry name" value="Peptide methionine sulfoxide reductase"/>
    <property type="match status" value="2"/>
</dbReference>
<dbReference type="EC" id="1.8.4.11" evidence="2"/>
<gene>
    <name evidence="9" type="ORF">U9M48_008017</name>
</gene>
<evidence type="ECO:0000256" key="5">
    <source>
        <dbReference type="ARBA" id="ARBA00030643"/>
    </source>
</evidence>
<dbReference type="Gene3D" id="3.30.1060.10">
    <property type="entry name" value="Peptide methionine sulphoxide reductase MsrA"/>
    <property type="match status" value="1"/>
</dbReference>
<evidence type="ECO:0000256" key="3">
    <source>
        <dbReference type="ARBA" id="ARBA00023002"/>
    </source>
</evidence>
<dbReference type="InterPro" id="IPR036509">
    <property type="entry name" value="Met_Sox_Rdtase_MsrA_sf"/>
</dbReference>
<feature type="domain" description="Peptide methionine sulphoxide reductase MsrA" evidence="8">
    <location>
        <begin position="228"/>
        <end position="296"/>
    </location>
</feature>
<dbReference type="NCBIfam" id="TIGR00401">
    <property type="entry name" value="msrA"/>
    <property type="match status" value="1"/>
</dbReference>
<dbReference type="HAMAP" id="MF_01401">
    <property type="entry name" value="MsrA"/>
    <property type="match status" value="1"/>
</dbReference>
<comment type="similarity">
    <text evidence="1">Belongs to the MsrA Met sulfoxide reductase family.</text>
</comment>
<keyword evidence="3" id="KW-0560">Oxidoreductase</keyword>
<evidence type="ECO:0000256" key="4">
    <source>
        <dbReference type="ARBA" id="ARBA00030273"/>
    </source>
</evidence>
<evidence type="ECO:0000313" key="9">
    <source>
        <dbReference type="EMBL" id="WVZ57657.1"/>
    </source>
</evidence>
<evidence type="ECO:0000256" key="2">
    <source>
        <dbReference type="ARBA" id="ARBA00012502"/>
    </source>
</evidence>
<proteinExistence type="inferred from homology"/>
<dbReference type="GO" id="GO:0034599">
    <property type="term" value="P:cellular response to oxidative stress"/>
    <property type="evidence" value="ECO:0007669"/>
    <property type="project" value="TreeGrafter"/>
</dbReference>
<dbReference type="AlphaFoldDB" id="A0AAQ3WCG7"/>
<dbReference type="InterPro" id="IPR002569">
    <property type="entry name" value="Met_Sox_Rdtase_MsrA_dom"/>
</dbReference>
<feature type="domain" description="Peptide methionine sulphoxide reductase MsrA" evidence="8">
    <location>
        <begin position="92"/>
        <end position="174"/>
    </location>
</feature>
<sequence length="318" mass="35048">MPPLLTSPASLTSAASSPLLLGALHRHHHRAAAASVHFLAPRRKARLPAPAMSWLGKLGLSGLGGSPRASEASAALAQGPDEDQPAPGNEFAQFGAGCFWGVELAFQRVPGVTRTEVGYSQGNLHEPTYEDVCTGATYHNEVVRVQYDPAACKYDDLLDTFWARHDPTTPNRQAYANHLAKLTNTIILVAVHPSALSKNKCAVAGPEIEMQYLSTLDLSRQNVFFSSDILPPFQIGNDVGTQYRSGIYYYTPEQEKAARESLEKQQKLLNRKIVTEILPAKRFYRAEEYHQQYLEKGGRFGFRQSADKGCNDPIRCYG</sequence>
<evidence type="ECO:0000259" key="8">
    <source>
        <dbReference type="Pfam" id="PF01625"/>
    </source>
</evidence>
<dbReference type="PANTHER" id="PTHR42799">
    <property type="entry name" value="MITOCHONDRIAL PEPTIDE METHIONINE SULFOXIDE REDUCTASE"/>
    <property type="match status" value="1"/>
</dbReference>